<sequence>MLQCSADGHDTEVVEHLAEKEQWLASQREAVECLLVPGLGIEVSATEGGLQHHDGRHSTHAMFAAGVRRTVVIWGG</sequence>
<evidence type="ECO:0000313" key="2">
    <source>
        <dbReference type="Proteomes" id="UP000189004"/>
    </source>
</evidence>
<organism evidence="1 2">
    <name type="scientific">Nocardiopsis sinuspersici</name>
    <dbReference type="NCBI Taxonomy" id="501010"/>
    <lineage>
        <taxon>Bacteria</taxon>
        <taxon>Bacillati</taxon>
        <taxon>Actinomycetota</taxon>
        <taxon>Actinomycetes</taxon>
        <taxon>Streptosporangiales</taxon>
        <taxon>Nocardiopsidaceae</taxon>
        <taxon>Nocardiopsis</taxon>
    </lineage>
</organism>
<keyword evidence="2" id="KW-1185">Reference proteome</keyword>
<dbReference type="AlphaFoldDB" id="A0A1V3BWE1"/>
<gene>
    <name evidence="1" type="ORF">NOSIN_00095</name>
</gene>
<name>A0A1V3BWE1_9ACTN</name>
<protein>
    <submittedName>
        <fullName evidence="1">Uncharacterized protein</fullName>
    </submittedName>
</protein>
<comment type="caution">
    <text evidence="1">The sequence shown here is derived from an EMBL/GenBank/DDBJ whole genome shotgun (WGS) entry which is preliminary data.</text>
</comment>
<proteinExistence type="predicted"/>
<accession>A0A1V3BWE1</accession>
<dbReference type="Proteomes" id="UP000189004">
    <property type="component" value="Unassembled WGS sequence"/>
</dbReference>
<reference evidence="2" key="1">
    <citation type="submission" date="2016-08" db="EMBL/GenBank/DDBJ databases">
        <authorList>
            <person name="Tokovenko B."/>
            <person name="Kalinowski J."/>
        </authorList>
    </citation>
    <scope>NUCLEOTIDE SEQUENCE [LARGE SCALE GENOMIC DNA]</scope>
    <source>
        <strain evidence="2">UTMC102</strain>
    </source>
</reference>
<dbReference type="EMBL" id="MCOK01000001">
    <property type="protein sequence ID" value="OOC52430.1"/>
    <property type="molecule type" value="Genomic_DNA"/>
</dbReference>
<evidence type="ECO:0000313" key="1">
    <source>
        <dbReference type="EMBL" id="OOC52430.1"/>
    </source>
</evidence>